<comment type="subcellular location">
    <subcellularLocation>
        <location evidence="1">Cell membrane</location>
        <topology evidence="1">Multi-pass membrane protein</topology>
    </subcellularLocation>
</comment>
<comment type="caution">
    <text evidence="7">The sequence shown here is derived from an EMBL/GenBank/DDBJ whole genome shotgun (WGS) entry which is preliminary data.</text>
</comment>
<keyword evidence="3 6" id="KW-0812">Transmembrane</keyword>
<dbReference type="Proteomes" id="UP001555826">
    <property type="component" value="Unassembled WGS sequence"/>
</dbReference>
<evidence type="ECO:0000256" key="2">
    <source>
        <dbReference type="ARBA" id="ARBA00022475"/>
    </source>
</evidence>
<dbReference type="PANTHER" id="PTHR39087">
    <property type="entry name" value="UPF0104 MEMBRANE PROTEIN MJ1595"/>
    <property type="match status" value="1"/>
</dbReference>
<evidence type="ECO:0000256" key="3">
    <source>
        <dbReference type="ARBA" id="ARBA00022692"/>
    </source>
</evidence>
<organism evidence="7 8">
    <name type="scientific">Kineococcus endophyticus</name>
    <dbReference type="NCBI Taxonomy" id="1181883"/>
    <lineage>
        <taxon>Bacteria</taxon>
        <taxon>Bacillati</taxon>
        <taxon>Actinomycetota</taxon>
        <taxon>Actinomycetes</taxon>
        <taxon>Kineosporiales</taxon>
        <taxon>Kineosporiaceae</taxon>
        <taxon>Kineococcus</taxon>
    </lineage>
</organism>
<dbReference type="EMBL" id="JBFNQN010000015">
    <property type="protein sequence ID" value="MEW9267056.1"/>
    <property type="molecule type" value="Genomic_DNA"/>
</dbReference>
<evidence type="ECO:0000256" key="5">
    <source>
        <dbReference type="ARBA" id="ARBA00023136"/>
    </source>
</evidence>
<reference evidence="7 8" key="1">
    <citation type="submission" date="2024-07" db="EMBL/GenBank/DDBJ databases">
        <authorList>
            <person name="Thanompreechachai J."/>
            <person name="Duangmal K."/>
        </authorList>
    </citation>
    <scope>NUCLEOTIDE SEQUENCE [LARGE SCALE GENOMIC DNA]</scope>
    <source>
        <strain evidence="7 8">KCTC 19886</strain>
    </source>
</reference>
<evidence type="ECO:0000313" key="8">
    <source>
        <dbReference type="Proteomes" id="UP001555826"/>
    </source>
</evidence>
<dbReference type="RefSeq" id="WP_367640242.1">
    <property type="nucleotide sequence ID" value="NZ_JBFNQN010000015.1"/>
</dbReference>
<evidence type="ECO:0000256" key="6">
    <source>
        <dbReference type="SAM" id="Phobius"/>
    </source>
</evidence>
<feature type="transmembrane region" description="Helical" evidence="6">
    <location>
        <begin position="294"/>
        <end position="317"/>
    </location>
</feature>
<feature type="transmembrane region" description="Helical" evidence="6">
    <location>
        <begin position="141"/>
        <end position="164"/>
    </location>
</feature>
<evidence type="ECO:0000313" key="7">
    <source>
        <dbReference type="EMBL" id="MEW9267056.1"/>
    </source>
</evidence>
<keyword evidence="5 6" id="KW-0472">Membrane</keyword>
<proteinExistence type="predicted"/>
<dbReference type="Pfam" id="PF03706">
    <property type="entry name" value="LPG_synthase_TM"/>
    <property type="match status" value="1"/>
</dbReference>
<feature type="transmembrane region" description="Helical" evidence="6">
    <location>
        <begin position="213"/>
        <end position="233"/>
    </location>
</feature>
<gene>
    <name evidence="7" type="ORF">AB1207_20080</name>
</gene>
<feature type="transmembrane region" description="Helical" evidence="6">
    <location>
        <begin position="67"/>
        <end position="90"/>
    </location>
</feature>
<keyword evidence="4 6" id="KW-1133">Transmembrane helix</keyword>
<evidence type="ECO:0000256" key="1">
    <source>
        <dbReference type="ARBA" id="ARBA00004651"/>
    </source>
</evidence>
<sequence>MSLAAGIAAVTALPRFVGTTWSDVAGLATAVSPVALAALAGLWWLGLWAYAWSLTGALPGLTRPRAMLLNLSGSAVSNALPAGGAVGMWLNSTMLRRWGFGMRRIADFTVTSNVVDVAGKLVVCAVALAGTALLGQLPPQVLAGAGVVSALLATVVLVAAALGSRVGTVVLVRGVLALSPVTRRTGVLRRLARWRIELLGVRRRVQQTVVAQWRRLTFGVLAYVLLQGGLFWACLHLTGAVPTLSAVVAAFVVDRLASTVPITPGGSGFAEAGATGVLLAAGASPAAALTGVLLYRAFVVLLEVPVGGGALAGWLLLRRRARVDLGVTA</sequence>
<dbReference type="InterPro" id="IPR022791">
    <property type="entry name" value="L-PG_synthase/AglD"/>
</dbReference>
<dbReference type="PANTHER" id="PTHR39087:SF2">
    <property type="entry name" value="UPF0104 MEMBRANE PROTEIN MJ1595"/>
    <property type="match status" value="1"/>
</dbReference>
<accession>A0ABV3PBN8</accession>
<protein>
    <submittedName>
        <fullName evidence="7">Lysylphosphatidylglycerol synthase domain-containing protein</fullName>
    </submittedName>
</protein>
<name>A0ABV3PBN8_9ACTN</name>
<keyword evidence="8" id="KW-1185">Reference proteome</keyword>
<keyword evidence="2" id="KW-1003">Cell membrane</keyword>
<feature type="transmembrane region" description="Helical" evidence="6">
    <location>
        <begin position="110"/>
        <end position="134"/>
    </location>
</feature>
<evidence type="ECO:0000256" key="4">
    <source>
        <dbReference type="ARBA" id="ARBA00022989"/>
    </source>
</evidence>
<feature type="transmembrane region" description="Helical" evidence="6">
    <location>
        <begin position="34"/>
        <end position="55"/>
    </location>
</feature>